<evidence type="ECO:0000256" key="3">
    <source>
        <dbReference type="ARBA" id="ARBA00023125"/>
    </source>
</evidence>
<dbReference type="PANTHER" id="PTHR43214:SF24">
    <property type="entry name" value="TRANSCRIPTIONAL REGULATORY PROTEIN NARL-RELATED"/>
    <property type="match status" value="1"/>
</dbReference>
<protein>
    <submittedName>
        <fullName evidence="8">Response regulator transcription factor</fullName>
    </submittedName>
</protein>
<evidence type="ECO:0000313" key="9">
    <source>
        <dbReference type="Proteomes" id="UP000307768"/>
    </source>
</evidence>
<dbReference type="PROSITE" id="PS50110">
    <property type="entry name" value="RESPONSE_REGULATORY"/>
    <property type="match status" value="1"/>
</dbReference>
<dbReference type="AlphaFoldDB" id="A0A5Q6S2X9"/>
<dbReference type="CDD" id="cd17535">
    <property type="entry name" value="REC_NarL-like"/>
    <property type="match status" value="1"/>
</dbReference>
<evidence type="ECO:0000259" key="6">
    <source>
        <dbReference type="PROSITE" id="PS50043"/>
    </source>
</evidence>
<dbReference type="GO" id="GO:0006355">
    <property type="term" value="P:regulation of DNA-templated transcription"/>
    <property type="evidence" value="ECO:0007669"/>
    <property type="project" value="InterPro"/>
</dbReference>
<dbReference type="OrthoDB" id="9808843at2"/>
<dbReference type="CDD" id="cd06170">
    <property type="entry name" value="LuxR_C_like"/>
    <property type="match status" value="1"/>
</dbReference>
<dbReference type="PRINTS" id="PR00038">
    <property type="entry name" value="HTHLUXR"/>
</dbReference>
<evidence type="ECO:0000256" key="4">
    <source>
        <dbReference type="ARBA" id="ARBA00023163"/>
    </source>
</evidence>
<proteinExistence type="predicted"/>
<dbReference type="SUPFAM" id="SSF46894">
    <property type="entry name" value="C-terminal effector domain of the bipartite response regulators"/>
    <property type="match status" value="1"/>
</dbReference>
<name>A0A5Q6S2X9_9ACTN</name>
<comment type="caution">
    <text evidence="8">The sequence shown here is derived from an EMBL/GenBank/DDBJ whole genome shotgun (WGS) entry which is preliminary data.</text>
</comment>
<evidence type="ECO:0000313" key="8">
    <source>
        <dbReference type="EMBL" id="KAA1424737.1"/>
    </source>
</evidence>
<dbReference type="InterPro" id="IPR001789">
    <property type="entry name" value="Sig_transdc_resp-reg_receiver"/>
</dbReference>
<dbReference type="Pfam" id="PF00196">
    <property type="entry name" value="GerE"/>
    <property type="match status" value="1"/>
</dbReference>
<evidence type="ECO:0000256" key="5">
    <source>
        <dbReference type="PROSITE-ProRule" id="PRU00169"/>
    </source>
</evidence>
<organism evidence="8 9">
    <name type="scientific">Mumia zhuanghuii</name>
    <dbReference type="NCBI Taxonomy" id="2585211"/>
    <lineage>
        <taxon>Bacteria</taxon>
        <taxon>Bacillati</taxon>
        <taxon>Actinomycetota</taxon>
        <taxon>Actinomycetes</taxon>
        <taxon>Propionibacteriales</taxon>
        <taxon>Nocardioidaceae</taxon>
        <taxon>Mumia</taxon>
    </lineage>
</organism>
<feature type="domain" description="Response regulatory" evidence="7">
    <location>
        <begin position="6"/>
        <end position="122"/>
    </location>
</feature>
<gene>
    <name evidence="8" type="ORF">FE697_002120</name>
</gene>
<dbReference type="SMART" id="SM00421">
    <property type="entry name" value="HTH_LUXR"/>
    <property type="match status" value="1"/>
</dbReference>
<dbReference type="Proteomes" id="UP000307768">
    <property type="component" value="Unassembled WGS sequence"/>
</dbReference>
<keyword evidence="3" id="KW-0238">DNA-binding</keyword>
<sequence length="215" mass="22580">MSATVRVLLVDDEPLVRRGLRAILENDPGIDVVGEAGDGAAALAAARSLTPDVVCMDVRMPGVDGIRATELVLALDAAPRVLVVTTFESDDYVFDALRAGASGFLLKRADADEVVAAVRAVAAGESLLFPESVRRMAVRHAPARSTYEGPALTPRETEVLTLVARGMSNPEIAQELVLGVETVRTHVANVLGKLGARDRTQAVVIAYESGLVAVG</sequence>
<dbReference type="InterPro" id="IPR016032">
    <property type="entry name" value="Sig_transdc_resp-reg_C-effctor"/>
</dbReference>
<dbReference type="EMBL" id="VDFQ02000001">
    <property type="protein sequence ID" value="KAA1424737.1"/>
    <property type="molecule type" value="Genomic_DNA"/>
</dbReference>
<keyword evidence="4" id="KW-0804">Transcription</keyword>
<feature type="domain" description="HTH luxR-type" evidence="6">
    <location>
        <begin position="145"/>
        <end position="210"/>
    </location>
</feature>
<dbReference type="Pfam" id="PF00072">
    <property type="entry name" value="Response_reg"/>
    <property type="match status" value="1"/>
</dbReference>
<keyword evidence="1 5" id="KW-0597">Phosphoprotein</keyword>
<dbReference type="InterPro" id="IPR039420">
    <property type="entry name" value="WalR-like"/>
</dbReference>
<evidence type="ECO:0000256" key="2">
    <source>
        <dbReference type="ARBA" id="ARBA00023015"/>
    </source>
</evidence>
<dbReference type="InterPro" id="IPR011006">
    <property type="entry name" value="CheY-like_superfamily"/>
</dbReference>
<dbReference type="SMART" id="SM00448">
    <property type="entry name" value="REC"/>
    <property type="match status" value="1"/>
</dbReference>
<dbReference type="SUPFAM" id="SSF52172">
    <property type="entry name" value="CheY-like"/>
    <property type="match status" value="1"/>
</dbReference>
<evidence type="ECO:0000256" key="1">
    <source>
        <dbReference type="ARBA" id="ARBA00022553"/>
    </source>
</evidence>
<accession>A0A5Q6S2X9</accession>
<feature type="modified residue" description="4-aspartylphosphate" evidence="5">
    <location>
        <position position="57"/>
    </location>
</feature>
<dbReference type="GO" id="GO:0003677">
    <property type="term" value="F:DNA binding"/>
    <property type="evidence" value="ECO:0007669"/>
    <property type="project" value="UniProtKB-KW"/>
</dbReference>
<dbReference type="Gene3D" id="3.40.50.2300">
    <property type="match status" value="1"/>
</dbReference>
<dbReference type="PROSITE" id="PS00622">
    <property type="entry name" value="HTH_LUXR_1"/>
    <property type="match status" value="1"/>
</dbReference>
<dbReference type="InterPro" id="IPR000792">
    <property type="entry name" value="Tscrpt_reg_LuxR_C"/>
</dbReference>
<dbReference type="InterPro" id="IPR058245">
    <property type="entry name" value="NreC/VraR/RcsB-like_REC"/>
</dbReference>
<keyword evidence="2" id="KW-0805">Transcription regulation</keyword>
<dbReference type="PROSITE" id="PS50043">
    <property type="entry name" value="HTH_LUXR_2"/>
    <property type="match status" value="1"/>
</dbReference>
<dbReference type="GO" id="GO:0000160">
    <property type="term" value="P:phosphorelay signal transduction system"/>
    <property type="evidence" value="ECO:0007669"/>
    <property type="project" value="InterPro"/>
</dbReference>
<evidence type="ECO:0000259" key="7">
    <source>
        <dbReference type="PROSITE" id="PS50110"/>
    </source>
</evidence>
<dbReference type="PANTHER" id="PTHR43214">
    <property type="entry name" value="TWO-COMPONENT RESPONSE REGULATOR"/>
    <property type="match status" value="1"/>
</dbReference>
<dbReference type="RefSeq" id="WP_149767814.1">
    <property type="nucleotide sequence ID" value="NZ_VDFQ02000001.1"/>
</dbReference>
<reference evidence="8 9" key="1">
    <citation type="submission" date="2019-09" db="EMBL/GenBank/DDBJ databases">
        <title>Mumia zhuanghuii sp. nov. isolated from the intestinal contents of plateau pika (Ochotona curzoniae) in the Qinghai-Tibet plateau of China.</title>
        <authorList>
            <person name="Tian Z."/>
        </authorList>
    </citation>
    <scope>NUCLEOTIDE SEQUENCE [LARGE SCALE GENOMIC DNA]</scope>
    <source>
        <strain evidence="9">350</strain>
    </source>
</reference>